<proteinExistence type="predicted"/>
<comment type="caution">
    <text evidence="1">The sequence shown here is derived from an EMBL/GenBank/DDBJ whole genome shotgun (WGS) entry which is preliminary data.</text>
</comment>
<dbReference type="EMBL" id="PITJ01000493">
    <property type="protein sequence ID" value="TBU02385.1"/>
    <property type="molecule type" value="Genomic_DNA"/>
</dbReference>
<dbReference type="AlphaFoldDB" id="A0A4Q9L5G8"/>
<reference evidence="1 2" key="1">
    <citation type="submission" date="2017-12" db="EMBL/GenBank/DDBJ databases">
        <authorList>
            <person name="Pombert J.-F."/>
            <person name="Haag K.L."/>
            <person name="Ebert D."/>
        </authorList>
    </citation>
    <scope>NUCLEOTIDE SEQUENCE [LARGE SCALE GENOMIC DNA]</scope>
    <source>
        <strain evidence="1">FI-OER-3-3</strain>
    </source>
</reference>
<sequence>MFVCFMYFMKCFSAAYEEVTSECIENVYEELTRERLEKDHAEVSKVYDENDYEKISELGLYTNPRDCIENLRFQIQTEKIITKNIVFSYDTSPFDLYESYSDISFRKIFQNIINFYEKNDLKTVLKRENETFNAKSKLFCILKSLKTSIFLLRKIPFVTDQYLIYNSKIFAFWYGLFYMNTKEQNKDGDFLHFSFQKQFYLENFIIIDCFLHKSDLFDIFNEFLSTNYKISLNKNLNYIEMIIEKALIENSDSTFLIAEELCKMASHNFSILFLSILTYFHWGSSTYRNSRIFLDQIARNEIIDIYKKLEIYLEDRINLINLVCLNIGWDVTCYLFNVYGLGVDTWFESYKLASQKCVIHFKLPFTKISFHVSDNIKNHLVILNSSITGLSRIHSELTKVKIRFLVYILMSLNLDPEDDELCIILKLYLTYGMVLYNLDSINLTDNLNLKNNNFINWLSYINSALNGFYHLRISVYTKFLCAKKLFTLILVMIISLEIDYKTKLNFQGLIEKLLISLKMHGFDICANLLKEDSEKLQNNRIFNDKFFPFYYNALVVCKNSGFEDFEVFLSNIADMKNLLFVNLSSELENEDVINLPKPHDREICWEKYSSHLRIVSKDFRNLENKYRNLTLIKFI</sequence>
<evidence type="ECO:0000313" key="2">
    <source>
        <dbReference type="Proteomes" id="UP000292362"/>
    </source>
</evidence>
<name>A0A4Q9L5G8_9MICR</name>
<evidence type="ECO:0000313" key="1">
    <source>
        <dbReference type="EMBL" id="TBU02385.1"/>
    </source>
</evidence>
<accession>A0A4Q9L5G8</accession>
<protein>
    <submittedName>
        <fullName evidence="1">Uncharacterized protein</fullName>
    </submittedName>
</protein>
<gene>
    <name evidence="1" type="ORF">CWI37_0493p0030</name>
</gene>
<dbReference type="VEuPathDB" id="MicrosporidiaDB:CWI37_0493p0030"/>
<organism evidence="1 2">
    <name type="scientific">Hamiltosporidium tvaerminnensis</name>
    <dbReference type="NCBI Taxonomy" id="1176355"/>
    <lineage>
        <taxon>Eukaryota</taxon>
        <taxon>Fungi</taxon>
        <taxon>Fungi incertae sedis</taxon>
        <taxon>Microsporidia</taxon>
        <taxon>Dubosqiidae</taxon>
        <taxon>Hamiltosporidium</taxon>
    </lineage>
</organism>
<dbReference type="Proteomes" id="UP000292362">
    <property type="component" value="Unassembled WGS sequence"/>
</dbReference>